<sequence>MRKIAIFTSGSGEIAERLVSLFNDGDRFRVDVVVTERENTGVEDRLAESDTDVVMVERDKWREHPEEILELLKVRDIELIGLDGFKGLIPRQIYEKFGGKIVDLTDTQSAPGEIAAAVEKSDSVNTANVESPAAEESKGVDEEWAETLHMNFDPSRLRSTPPPVPGAGNHQAPESQPPHASNPGQQAPQAQPYFRNNPYYGGDRTYYSESRRGEAGEREAMPSTWLVWSVLMTVFCCTIPGIVAIIFSSQVSAKYGIGDIEGAKRASRNAEIWIIVSFVLGVLSSTLYLPFMMAF</sequence>
<feature type="compositionally biased region" description="Polar residues" evidence="5">
    <location>
        <begin position="172"/>
        <end position="189"/>
    </location>
</feature>
<evidence type="ECO:0000256" key="5">
    <source>
        <dbReference type="SAM" id="MobiDB-lite"/>
    </source>
</evidence>
<dbReference type="EMBL" id="MT002444">
    <property type="protein sequence ID" value="QIM10874.1"/>
    <property type="molecule type" value="Genomic_DNA"/>
</dbReference>
<dbReference type="InterPro" id="IPR051423">
    <property type="entry name" value="CD225/Dispanin"/>
</dbReference>
<evidence type="ECO:0000313" key="7">
    <source>
        <dbReference type="EMBL" id="QIM10874.1"/>
    </source>
</evidence>
<keyword evidence="3 6" id="KW-1133">Transmembrane helix</keyword>
<dbReference type="AlphaFoldDB" id="A0A6G8F3T7"/>
<dbReference type="PANTHER" id="PTHR14948:SF44">
    <property type="entry name" value="PROLINE-RICH TRANSMEMBRANE PROTEIN 1-LIKE"/>
    <property type="match status" value="1"/>
</dbReference>
<dbReference type="InterPro" id="IPR007593">
    <property type="entry name" value="CD225/Dispanin_fam"/>
</dbReference>
<gene>
    <name evidence="7" type="ORF">Muribac1_0830</name>
</gene>
<comment type="subcellular location">
    <subcellularLocation>
        <location evidence="1">Membrane</location>
    </subcellularLocation>
</comment>
<dbReference type="PANTHER" id="PTHR14948">
    <property type="entry name" value="NG5"/>
    <property type="match status" value="1"/>
</dbReference>
<dbReference type="GO" id="GO:0016020">
    <property type="term" value="C:membrane"/>
    <property type="evidence" value="ECO:0007669"/>
    <property type="project" value="UniProtKB-SubCell"/>
</dbReference>
<keyword evidence="2 6" id="KW-0812">Transmembrane</keyword>
<reference evidence="7" key="1">
    <citation type="journal article" date="2020" name="J. ISSAAS">
        <title>Lactobacilli and other gastrointestinal microbiota of Peromyscus leucopus, reservoir host for agents of Lyme disease and other zoonoses in North America.</title>
        <authorList>
            <person name="Milovic A."/>
            <person name="Bassam K."/>
            <person name="Shao H."/>
            <person name="Chatzistamou I."/>
            <person name="Tufts D.M."/>
            <person name="Diuk-Wasser M."/>
            <person name="Barbour A.G."/>
        </authorList>
    </citation>
    <scope>NUCLEOTIDE SEQUENCE</scope>
    <source>
        <strain evidence="7">LL71</strain>
    </source>
</reference>
<feature type="transmembrane region" description="Helical" evidence="6">
    <location>
        <begin position="270"/>
        <end position="291"/>
    </location>
</feature>
<feature type="region of interest" description="Disordered" evidence="5">
    <location>
        <begin position="117"/>
        <end position="194"/>
    </location>
</feature>
<dbReference type="Pfam" id="PF04505">
    <property type="entry name" value="CD225"/>
    <property type="match status" value="1"/>
</dbReference>
<dbReference type="SUPFAM" id="SSF53328">
    <property type="entry name" value="Formyltransferase"/>
    <property type="match status" value="1"/>
</dbReference>
<evidence type="ECO:0000256" key="3">
    <source>
        <dbReference type="ARBA" id="ARBA00022989"/>
    </source>
</evidence>
<accession>A0A6G8F3T7</accession>
<feature type="transmembrane region" description="Helical" evidence="6">
    <location>
        <begin position="225"/>
        <end position="249"/>
    </location>
</feature>
<evidence type="ECO:0000256" key="6">
    <source>
        <dbReference type="SAM" id="Phobius"/>
    </source>
</evidence>
<evidence type="ECO:0000256" key="2">
    <source>
        <dbReference type="ARBA" id="ARBA00022692"/>
    </source>
</evidence>
<organism evidence="7">
    <name type="scientific">uncultured Muribaculaceae bacterium</name>
    <dbReference type="NCBI Taxonomy" id="2301481"/>
    <lineage>
        <taxon>Bacteria</taxon>
        <taxon>Pseudomonadati</taxon>
        <taxon>Bacteroidota</taxon>
        <taxon>Bacteroidia</taxon>
        <taxon>Bacteroidales</taxon>
        <taxon>Muribaculaceae</taxon>
        <taxon>environmental samples</taxon>
    </lineage>
</organism>
<evidence type="ECO:0000256" key="4">
    <source>
        <dbReference type="ARBA" id="ARBA00023136"/>
    </source>
</evidence>
<proteinExistence type="predicted"/>
<name>A0A6G8F3T7_9BACT</name>
<protein>
    <recommendedName>
        <fullName evidence="8">CD225/dispanin family protein</fullName>
    </recommendedName>
</protein>
<evidence type="ECO:0000256" key="1">
    <source>
        <dbReference type="ARBA" id="ARBA00004370"/>
    </source>
</evidence>
<dbReference type="Gene3D" id="3.40.50.170">
    <property type="entry name" value="Formyl transferase, N-terminal domain"/>
    <property type="match status" value="1"/>
</dbReference>
<evidence type="ECO:0008006" key="8">
    <source>
        <dbReference type="Google" id="ProtNLM"/>
    </source>
</evidence>
<keyword evidence="4 6" id="KW-0472">Membrane</keyword>
<dbReference type="InterPro" id="IPR036477">
    <property type="entry name" value="Formyl_transf_N_sf"/>
</dbReference>